<evidence type="ECO:0000313" key="2">
    <source>
        <dbReference type="Proteomes" id="UP000273619"/>
    </source>
</evidence>
<evidence type="ECO:0008006" key="3">
    <source>
        <dbReference type="Google" id="ProtNLM"/>
    </source>
</evidence>
<protein>
    <recommendedName>
        <fullName evidence="3">HNS binding protein</fullName>
    </recommendedName>
</protein>
<accession>A0A160SW93</accession>
<gene>
    <name evidence="1" type="ORF">SHL_00050</name>
</gene>
<evidence type="ECO:0000313" key="1">
    <source>
        <dbReference type="EMBL" id="CUR50740.1"/>
    </source>
</evidence>
<proteinExistence type="predicted"/>
<dbReference type="EMBL" id="LN889756">
    <property type="protein sequence ID" value="CUR50740.1"/>
    <property type="molecule type" value="Genomic_DNA"/>
</dbReference>
<sequence>MARYWLPAAVATAHGVMAMNEYLKVLWEIKKQARAYQADFVRSRIALVNEAASRGHISCLSTAGKNMGFWSLTTKGQQFLAEHGGAV</sequence>
<organism evidence="1 2">
    <name type="scientific">Pseudomonas phage shl2</name>
    <dbReference type="NCBI Taxonomy" id="1729933"/>
    <lineage>
        <taxon>Viruses</taxon>
        <taxon>Duplodnaviria</taxon>
        <taxon>Heunggongvirae</taxon>
        <taxon>Uroviricota</taxon>
        <taxon>Caudoviricetes</taxon>
        <taxon>Autographivirales</taxon>
        <taxon>Autotranscriptaviridae</taxon>
        <taxon>Studiervirinae</taxon>
        <taxon>Hennigervirus</taxon>
        <taxon>Hennigervirus shl2</taxon>
        <taxon>Ghunavirus shl2</taxon>
    </lineage>
</organism>
<dbReference type="Proteomes" id="UP000273619">
    <property type="component" value="Segment"/>
</dbReference>
<reference evidence="2" key="1">
    <citation type="submission" date="2015-10" db="EMBL/GenBank/DDBJ databases">
        <authorList>
            <person name="Millard A."/>
        </authorList>
    </citation>
    <scope>NUCLEOTIDE SEQUENCE [LARGE SCALE GENOMIC DNA]</scope>
</reference>
<keyword evidence="2" id="KW-1185">Reference proteome</keyword>
<name>A0A160SW93_9CAUD</name>